<dbReference type="eggNOG" id="ENOG5031T35">
    <property type="taxonomic scope" value="Bacteria"/>
</dbReference>
<proteinExistence type="predicted"/>
<name>A0A091BBV2_9GAMM</name>
<gene>
    <name evidence="1" type="ORF">N790_06540</name>
</gene>
<sequence>MDMLITLLVHWRRHTLHKQAAAVRKAVHALDGAQRKLVVDQTLAEIQAAAVLPLPHLHGDSDPVMYRPWSPVAAVAASRVRDRSILLRQRSIALWLAVVYHETRQSPEAGLQAVHREVLGILRELRDARPLTTTESAWFKAAA</sequence>
<dbReference type="PATRIC" id="fig|1384054.3.peg.1324"/>
<dbReference type="RefSeq" id="WP_052385772.1">
    <property type="nucleotide sequence ID" value="NZ_AVCH01000152.1"/>
</dbReference>
<dbReference type="OrthoDB" id="5966395at2"/>
<protein>
    <submittedName>
        <fullName evidence="1">Uncharacterized protein</fullName>
    </submittedName>
</protein>
<dbReference type="EMBL" id="AVCH01000152">
    <property type="protein sequence ID" value="KFN48314.1"/>
    <property type="molecule type" value="Genomic_DNA"/>
</dbReference>
<comment type="caution">
    <text evidence="1">The sequence shown here is derived from an EMBL/GenBank/DDBJ whole genome shotgun (WGS) entry which is preliminary data.</text>
</comment>
<evidence type="ECO:0000313" key="2">
    <source>
        <dbReference type="Proteomes" id="UP000029392"/>
    </source>
</evidence>
<dbReference type="AlphaFoldDB" id="A0A091BBV2"/>
<dbReference type="Proteomes" id="UP000029392">
    <property type="component" value="Unassembled WGS sequence"/>
</dbReference>
<accession>A0A091BBV2</accession>
<organism evidence="1 2">
    <name type="scientific">Arenimonas malthae CC-JY-1</name>
    <dbReference type="NCBI Taxonomy" id="1384054"/>
    <lineage>
        <taxon>Bacteria</taxon>
        <taxon>Pseudomonadati</taxon>
        <taxon>Pseudomonadota</taxon>
        <taxon>Gammaproteobacteria</taxon>
        <taxon>Lysobacterales</taxon>
        <taxon>Lysobacteraceae</taxon>
        <taxon>Arenimonas</taxon>
    </lineage>
</organism>
<reference evidence="1 2" key="1">
    <citation type="submission" date="2013-09" db="EMBL/GenBank/DDBJ databases">
        <title>Genome sequencing of Arenimonas malthae.</title>
        <authorList>
            <person name="Chen F."/>
            <person name="Wang G."/>
        </authorList>
    </citation>
    <scope>NUCLEOTIDE SEQUENCE [LARGE SCALE GENOMIC DNA]</scope>
    <source>
        <strain evidence="1 2">CC-JY-1</strain>
    </source>
</reference>
<keyword evidence="2" id="KW-1185">Reference proteome</keyword>
<evidence type="ECO:0000313" key="1">
    <source>
        <dbReference type="EMBL" id="KFN48314.1"/>
    </source>
</evidence>